<dbReference type="PANTHER" id="PTHR31479">
    <property type="entry name" value="ALPHA/BETA-HYDROLASES SUPERFAMILY PROTEIN"/>
    <property type="match status" value="1"/>
</dbReference>
<dbReference type="PANTHER" id="PTHR31479:SF2">
    <property type="entry name" value="ALPHA_BETA-HYDROLASES SUPERFAMILY PROTEIN"/>
    <property type="match status" value="1"/>
</dbReference>
<accession>A0A7N0SVP6</accession>
<evidence type="ECO:0000256" key="1">
    <source>
        <dbReference type="ARBA" id="ARBA00022801"/>
    </source>
</evidence>
<dbReference type="GO" id="GO:0006629">
    <property type="term" value="P:lipid metabolic process"/>
    <property type="evidence" value="ECO:0007669"/>
    <property type="project" value="InterPro"/>
</dbReference>
<evidence type="ECO:0000313" key="3">
    <source>
        <dbReference type="EnsemblPlants" id="Kaladp0008s0088.2.v1.1"/>
    </source>
</evidence>
<dbReference type="Gramene" id="Kaladp0008s0088.1.v1.1">
    <property type="protein sequence ID" value="Kaladp0008s0088.1.v1.1"/>
    <property type="gene ID" value="Kaladp0008s0088.v1.1"/>
</dbReference>
<feature type="domain" description="Fungal lipase-type" evidence="2">
    <location>
        <begin position="138"/>
        <end position="178"/>
    </location>
</feature>
<dbReference type="EnsemblPlants" id="Kaladp0008s0088.1.v1.1">
    <property type="protein sequence ID" value="Kaladp0008s0088.1.v1.1"/>
    <property type="gene ID" value="Kaladp0008s0088.v1.1"/>
</dbReference>
<organism evidence="3 4">
    <name type="scientific">Kalanchoe fedtschenkoi</name>
    <name type="common">Lavender scallops</name>
    <name type="synonym">South American air plant</name>
    <dbReference type="NCBI Taxonomy" id="63787"/>
    <lineage>
        <taxon>Eukaryota</taxon>
        <taxon>Viridiplantae</taxon>
        <taxon>Streptophyta</taxon>
        <taxon>Embryophyta</taxon>
        <taxon>Tracheophyta</taxon>
        <taxon>Spermatophyta</taxon>
        <taxon>Magnoliopsida</taxon>
        <taxon>eudicotyledons</taxon>
        <taxon>Gunneridae</taxon>
        <taxon>Pentapetalae</taxon>
        <taxon>Saxifragales</taxon>
        <taxon>Crassulaceae</taxon>
        <taxon>Kalanchoe</taxon>
    </lineage>
</organism>
<dbReference type="SUPFAM" id="SSF53474">
    <property type="entry name" value="alpha/beta-Hydrolases"/>
    <property type="match status" value="1"/>
</dbReference>
<protein>
    <recommendedName>
        <fullName evidence="2">Fungal lipase-type domain-containing protein</fullName>
    </recommendedName>
</protein>
<dbReference type="InterPro" id="IPR002921">
    <property type="entry name" value="Fungal_lipase-type"/>
</dbReference>
<sequence>MVSDRYRFDRTGPLHLSCVDWNNIHHRRSVAASLVQGVYILERDRQENRQGSDALATPWWDFFNFELLQMLVDGDDQSIFGAIYHYQFSDLEINSAKGAPHYVIAFRGTITKGNALTKDMHVNLELIKNGLNSTPLFEAAMSSVQHVASIAKDMNFWLTGHSLGSSMAMKAGRYMANGGIFLEAHLFNPPFLSAPIERIKSKKVKHGLRFVNSLVKAGLATAVKTGQRGNHPEETFRSLSEWTPNLYVHPSDVVCSEYVGYFEHRKKMEEMGAGHIEKLATQHSIASIFMSAIGKHQESLHLIPSAILTVNQSHAADFKQAHGIHQWWSPDLNLHSNIYKYGA</sequence>
<evidence type="ECO:0000313" key="4">
    <source>
        <dbReference type="Proteomes" id="UP000594263"/>
    </source>
</evidence>
<dbReference type="InterPro" id="IPR029058">
    <property type="entry name" value="AB_hydrolase_fold"/>
</dbReference>
<dbReference type="Gene3D" id="3.40.50.1820">
    <property type="entry name" value="alpha/beta hydrolase"/>
    <property type="match status" value="1"/>
</dbReference>
<keyword evidence="1" id="KW-0378">Hydrolase</keyword>
<dbReference type="EnsemblPlants" id="Kaladp0008s0088.2.v1.1">
    <property type="protein sequence ID" value="Kaladp0008s0088.2.v1.1"/>
    <property type="gene ID" value="Kaladp0008s0088.v1.1"/>
</dbReference>
<dbReference type="OMA" id="MTAMGKE"/>
<reference evidence="3" key="1">
    <citation type="submission" date="2021-01" db="UniProtKB">
        <authorList>
            <consortium name="EnsemblPlants"/>
        </authorList>
    </citation>
    <scope>IDENTIFICATION</scope>
</reference>
<keyword evidence="4" id="KW-1185">Reference proteome</keyword>
<name>A0A7N0SVP6_KALFE</name>
<proteinExistence type="predicted"/>
<dbReference type="Pfam" id="PF01764">
    <property type="entry name" value="Lipase_3"/>
    <property type="match status" value="1"/>
</dbReference>
<dbReference type="Gramene" id="Kaladp0008s0088.2.v1.1">
    <property type="protein sequence ID" value="Kaladp0008s0088.2.v1.1"/>
    <property type="gene ID" value="Kaladp0008s0088.v1.1"/>
</dbReference>
<dbReference type="Proteomes" id="UP000594263">
    <property type="component" value="Unplaced"/>
</dbReference>
<evidence type="ECO:0000259" key="2">
    <source>
        <dbReference type="Pfam" id="PF01764"/>
    </source>
</evidence>
<dbReference type="AlphaFoldDB" id="A0A7N0SVP6"/>
<dbReference type="GO" id="GO:0016787">
    <property type="term" value="F:hydrolase activity"/>
    <property type="evidence" value="ECO:0007669"/>
    <property type="project" value="UniProtKB-KW"/>
</dbReference>